<keyword evidence="3" id="KW-1185">Reference proteome</keyword>
<evidence type="ECO:0000256" key="1">
    <source>
        <dbReference type="SAM" id="MobiDB-lite"/>
    </source>
</evidence>
<name>A0AAV9F1M3_ACOCL</name>
<dbReference type="EMBL" id="JAUJYO010000004">
    <property type="protein sequence ID" value="KAK1319209.1"/>
    <property type="molecule type" value="Genomic_DNA"/>
</dbReference>
<evidence type="ECO:0000313" key="2">
    <source>
        <dbReference type="EMBL" id="KAK1319209.1"/>
    </source>
</evidence>
<accession>A0AAV9F1M3</accession>
<sequence length="119" mass="13875">MDEIFEEAGKLKKWTENDALNMQYKVPREEEYDTLSNKIEQNVGSYGLPTPKDRDAHRNRCHSSDDIDDDVDYRGGDIPQSFSMFFSDSNNELEGQMHRFSMVFEDEDDDEPSIRKGRA</sequence>
<organism evidence="2 3">
    <name type="scientific">Acorus calamus</name>
    <name type="common">Sweet flag</name>
    <dbReference type="NCBI Taxonomy" id="4465"/>
    <lineage>
        <taxon>Eukaryota</taxon>
        <taxon>Viridiplantae</taxon>
        <taxon>Streptophyta</taxon>
        <taxon>Embryophyta</taxon>
        <taxon>Tracheophyta</taxon>
        <taxon>Spermatophyta</taxon>
        <taxon>Magnoliopsida</taxon>
        <taxon>Liliopsida</taxon>
        <taxon>Acoraceae</taxon>
        <taxon>Acorus</taxon>
    </lineage>
</organism>
<feature type="compositionally biased region" description="Basic and acidic residues" evidence="1">
    <location>
        <begin position="51"/>
        <end position="65"/>
    </location>
</feature>
<comment type="caution">
    <text evidence="2">The sequence shown here is derived from an EMBL/GenBank/DDBJ whole genome shotgun (WGS) entry which is preliminary data.</text>
</comment>
<feature type="region of interest" description="Disordered" evidence="1">
    <location>
        <begin position="36"/>
        <end position="74"/>
    </location>
</feature>
<reference evidence="2" key="2">
    <citation type="submission" date="2023-06" db="EMBL/GenBank/DDBJ databases">
        <authorList>
            <person name="Ma L."/>
            <person name="Liu K.-W."/>
            <person name="Li Z."/>
            <person name="Hsiao Y.-Y."/>
            <person name="Qi Y."/>
            <person name="Fu T."/>
            <person name="Tang G."/>
            <person name="Zhang D."/>
            <person name="Sun W.-H."/>
            <person name="Liu D.-K."/>
            <person name="Li Y."/>
            <person name="Chen G.-Z."/>
            <person name="Liu X.-D."/>
            <person name="Liao X.-Y."/>
            <person name="Jiang Y.-T."/>
            <person name="Yu X."/>
            <person name="Hao Y."/>
            <person name="Huang J."/>
            <person name="Zhao X.-W."/>
            <person name="Ke S."/>
            <person name="Chen Y.-Y."/>
            <person name="Wu W.-L."/>
            <person name="Hsu J.-L."/>
            <person name="Lin Y.-F."/>
            <person name="Huang M.-D."/>
            <person name="Li C.-Y."/>
            <person name="Huang L."/>
            <person name="Wang Z.-W."/>
            <person name="Zhao X."/>
            <person name="Zhong W.-Y."/>
            <person name="Peng D.-H."/>
            <person name="Ahmad S."/>
            <person name="Lan S."/>
            <person name="Zhang J.-S."/>
            <person name="Tsai W.-C."/>
            <person name="Van De Peer Y."/>
            <person name="Liu Z.-J."/>
        </authorList>
    </citation>
    <scope>NUCLEOTIDE SEQUENCE</scope>
    <source>
        <strain evidence="2">CP</strain>
        <tissue evidence="2">Leaves</tissue>
    </source>
</reference>
<dbReference type="AlphaFoldDB" id="A0AAV9F1M3"/>
<reference evidence="2" key="1">
    <citation type="journal article" date="2023" name="Nat. Commun.">
        <title>Diploid and tetraploid genomes of Acorus and the evolution of monocots.</title>
        <authorList>
            <person name="Ma L."/>
            <person name="Liu K.W."/>
            <person name="Li Z."/>
            <person name="Hsiao Y.Y."/>
            <person name="Qi Y."/>
            <person name="Fu T."/>
            <person name="Tang G.D."/>
            <person name="Zhang D."/>
            <person name="Sun W.H."/>
            <person name="Liu D.K."/>
            <person name="Li Y."/>
            <person name="Chen G.Z."/>
            <person name="Liu X.D."/>
            <person name="Liao X.Y."/>
            <person name="Jiang Y.T."/>
            <person name="Yu X."/>
            <person name="Hao Y."/>
            <person name="Huang J."/>
            <person name="Zhao X.W."/>
            <person name="Ke S."/>
            <person name="Chen Y.Y."/>
            <person name="Wu W.L."/>
            <person name="Hsu J.L."/>
            <person name="Lin Y.F."/>
            <person name="Huang M.D."/>
            <person name="Li C.Y."/>
            <person name="Huang L."/>
            <person name="Wang Z.W."/>
            <person name="Zhao X."/>
            <person name="Zhong W.Y."/>
            <person name="Peng D.H."/>
            <person name="Ahmad S."/>
            <person name="Lan S."/>
            <person name="Zhang J.S."/>
            <person name="Tsai W.C."/>
            <person name="Van de Peer Y."/>
            <person name="Liu Z.J."/>
        </authorList>
    </citation>
    <scope>NUCLEOTIDE SEQUENCE</scope>
    <source>
        <strain evidence="2">CP</strain>
    </source>
</reference>
<protein>
    <submittedName>
        <fullName evidence="2">Uncharacterized protein</fullName>
    </submittedName>
</protein>
<evidence type="ECO:0000313" key="3">
    <source>
        <dbReference type="Proteomes" id="UP001180020"/>
    </source>
</evidence>
<dbReference type="Proteomes" id="UP001180020">
    <property type="component" value="Unassembled WGS sequence"/>
</dbReference>
<proteinExistence type="predicted"/>
<gene>
    <name evidence="2" type="ORF">QJS10_CPB04g01511</name>
</gene>